<keyword evidence="1 2" id="KW-0193">Cuticle</keyword>
<evidence type="ECO:0000313" key="4">
    <source>
        <dbReference type="EMBL" id="KAL1376140.1"/>
    </source>
</evidence>
<keyword evidence="3" id="KW-0732">Signal</keyword>
<sequence length="148" mass="16243">MSTISLGRLVILAVISGLVVSAPQPGRDQQVTVIKESNNHGTDEFNWSYELSDGPVLLNQVVINKLRYELSDGRQVQQKATVKMLPDGTKLLVVEGFYSYVGPDGVKYSVHYTADENGYHPKLMTGDVQIFEVHQVGLDPKVLASLLG</sequence>
<dbReference type="Proteomes" id="UP001562425">
    <property type="component" value="Unassembled WGS sequence"/>
</dbReference>
<dbReference type="PANTHER" id="PTHR10380">
    <property type="entry name" value="CUTICLE PROTEIN"/>
    <property type="match status" value="1"/>
</dbReference>
<feature type="signal peptide" evidence="3">
    <location>
        <begin position="1"/>
        <end position="21"/>
    </location>
</feature>
<dbReference type="Pfam" id="PF00379">
    <property type="entry name" value="Chitin_bind_4"/>
    <property type="match status" value="1"/>
</dbReference>
<evidence type="ECO:0008006" key="6">
    <source>
        <dbReference type="Google" id="ProtNLM"/>
    </source>
</evidence>
<name>A0ABD1CIL5_CULPP</name>
<evidence type="ECO:0000313" key="5">
    <source>
        <dbReference type="Proteomes" id="UP001562425"/>
    </source>
</evidence>
<dbReference type="EMBL" id="JBEHCU010011892">
    <property type="protein sequence ID" value="KAL1376140.1"/>
    <property type="molecule type" value="Genomic_DNA"/>
</dbReference>
<evidence type="ECO:0000256" key="2">
    <source>
        <dbReference type="PROSITE-ProRule" id="PRU00497"/>
    </source>
</evidence>
<dbReference type="InterPro" id="IPR050468">
    <property type="entry name" value="Cuticle_Struct_Prot"/>
</dbReference>
<comment type="caution">
    <text evidence="4">The sequence shown here is derived from an EMBL/GenBank/DDBJ whole genome shotgun (WGS) entry which is preliminary data.</text>
</comment>
<dbReference type="PROSITE" id="PS00233">
    <property type="entry name" value="CHIT_BIND_RR_1"/>
    <property type="match status" value="1"/>
</dbReference>
<protein>
    <recommendedName>
        <fullName evidence="6">Larval cuticle protein</fullName>
    </recommendedName>
</protein>
<feature type="chain" id="PRO_5044787008" description="Larval cuticle protein" evidence="3">
    <location>
        <begin position="22"/>
        <end position="148"/>
    </location>
</feature>
<dbReference type="InterPro" id="IPR031311">
    <property type="entry name" value="CHIT_BIND_RR_consensus"/>
</dbReference>
<proteinExistence type="predicted"/>
<evidence type="ECO:0000256" key="3">
    <source>
        <dbReference type="SAM" id="SignalP"/>
    </source>
</evidence>
<dbReference type="GO" id="GO:0042302">
    <property type="term" value="F:structural constituent of cuticle"/>
    <property type="evidence" value="ECO:0007669"/>
    <property type="project" value="UniProtKB-UniRule"/>
</dbReference>
<reference evidence="4 5" key="1">
    <citation type="submission" date="2024-05" db="EMBL/GenBank/DDBJ databases">
        <title>Culex pipiens pipiens assembly and annotation.</title>
        <authorList>
            <person name="Alout H."/>
            <person name="Durand T."/>
        </authorList>
    </citation>
    <scope>NUCLEOTIDE SEQUENCE [LARGE SCALE GENOMIC DNA]</scope>
    <source>
        <strain evidence="4">HA-2024</strain>
        <tissue evidence="4">Whole body</tissue>
    </source>
</reference>
<dbReference type="PANTHER" id="PTHR10380:SF173">
    <property type="entry name" value="CUTICULAR PROTEIN 47EF, ISOFORM C-RELATED"/>
    <property type="match status" value="1"/>
</dbReference>
<accession>A0ABD1CIL5</accession>
<keyword evidence="5" id="KW-1185">Reference proteome</keyword>
<organism evidence="4 5">
    <name type="scientific">Culex pipiens pipiens</name>
    <name type="common">Northern house mosquito</name>
    <dbReference type="NCBI Taxonomy" id="38569"/>
    <lineage>
        <taxon>Eukaryota</taxon>
        <taxon>Metazoa</taxon>
        <taxon>Ecdysozoa</taxon>
        <taxon>Arthropoda</taxon>
        <taxon>Hexapoda</taxon>
        <taxon>Insecta</taxon>
        <taxon>Pterygota</taxon>
        <taxon>Neoptera</taxon>
        <taxon>Endopterygota</taxon>
        <taxon>Diptera</taxon>
        <taxon>Nematocera</taxon>
        <taxon>Culicoidea</taxon>
        <taxon>Culicidae</taxon>
        <taxon>Culicinae</taxon>
        <taxon>Culicini</taxon>
        <taxon>Culex</taxon>
        <taxon>Culex</taxon>
    </lineage>
</organism>
<dbReference type="AlphaFoldDB" id="A0ABD1CIL5"/>
<dbReference type="InterPro" id="IPR000618">
    <property type="entry name" value="Insect_cuticle"/>
</dbReference>
<gene>
    <name evidence="4" type="ORF">pipiens_004492</name>
</gene>
<dbReference type="PROSITE" id="PS51155">
    <property type="entry name" value="CHIT_BIND_RR_2"/>
    <property type="match status" value="1"/>
</dbReference>
<evidence type="ECO:0000256" key="1">
    <source>
        <dbReference type="ARBA" id="ARBA00022460"/>
    </source>
</evidence>